<evidence type="ECO:0000256" key="2">
    <source>
        <dbReference type="ARBA" id="ARBA00007639"/>
    </source>
</evidence>
<proteinExistence type="inferred from homology"/>
<evidence type="ECO:0000256" key="1">
    <source>
        <dbReference type="ARBA" id="ARBA00004196"/>
    </source>
</evidence>
<keyword evidence="3" id="KW-0732">Signal</keyword>
<feature type="chain" id="PRO_5045354104" description="Periplasmic binding protein domain-containing protein" evidence="3">
    <location>
        <begin position="21"/>
        <end position="394"/>
    </location>
</feature>
<evidence type="ECO:0000313" key="5">
    <source>
        <dbReference type="EMBL" id="GAA6409474.1"/>
    </source>
</evidence>
<gene>
    <name evidence="5" type="ORF">K040078D81_35910</name>
</gene>
<dbReference type="PANTHER" id="PTHR30036">
    <property type="entry name" value="D-XYLOSE-BINDING PERIPLASMIC PROTEIN"/>
    <property type="match status" value="1"/>
</dbReference>
<organism evidence="5 6">
    <name type="scientific">Blautia hominis</name>
    <dbReference type="NCBI Taxonomy" id="2025493"/>
    <lineage>
        <taxon>Bacteria</taxon>
        <taxon>Bacillati</taxon>
        <taxon>Bacillota</taxon>
        <taxon>Clostridia</taxon>
        <taxon>Lachnospirales</taxon>
        <taxon>Lachnospiraceae</taxon>
        <taxon>Blautia</taxon>
    </lineage>
</organism>
<dbReference type="PANTHER" id="PTHR30036:SF7">
    <property type="entry name" value="ABC TRANSPORTER PERIPLASMIC-BINDING PROTEIN YPHF"/>
    <property type="match status" value="1"/>
</dbReference>
<dbReference type="Gene3D" id="3.40.50.2300">
    <property type="match status" value="2"/>
</dbReference>
<comment type="subcellular location">
    <subcellularLocation>
        <location evidence="1">Cell envelope</location>
    </subcellularLocation>
</comment>
<evidence type="ECO:0000313" key="6">
    <source>
        <dbReference type="Proteomes" id="UP001600943"/>
    </source>
</evidence>
<feature type="domain" description="Periplasmic binding protein" evidence="4">
    <location>
        <begin position="66"/>
        <end position="272"/>
    </location>
</feature>
<sequence>MRKKVLVFALSVVMAAGLCAGCGSDSAPKEDEKTASKEENSSEVTIGYNIFGSGPYALGMLANNTESVIKAYGQESMALDDEFSVEKIIQDVENMISSGCDGLVIWLPAESLYPTVAKMCADAQVPFVLNDKVPSNQEIIDTLRENAYFAGCSAPNDNALGKGCAEYAIEQGWKSCIITSSAAGDSSDTPRIEGFREVFEAAGGEVKEELHADNLDESVGQVQDALTATGEVDFIYGTSSDYGLNACTALEGKGADTKVISAGLETEALDALCNEESPLVYLAGDSWVSGIYSTILLENAIAGTPVQDEDGNVPWIDNVAPFQILPEEYELYTTCFIDNLCYSDEELLAMNGIDYDSFMEIVNNYSFEDRVKAKLDEGLITQEDIDAAGLTIQD</sequence>
<comment type="caution">
    <text evidence="5">The sequence shown here is derived from an EMBL/GenBank/DDBJ whole genome shotgun (WGS) entry which is preliminary data.</text>
</comment>
<dbReference type="RefSeq" id="WP_390407221.1">
    <property type="nucleotide sequence ID" value="NZ_BAABYW010000001.1"/>
</dbReference>
<accession>A0ABQ0BDH1</accession>
<evidence type="ECO:0000259" key="4">
    <source>
        <dbReference type="Pfam" id="PF13407"/>
    </source>
</evidence>
<keyword evidence="6" id="KW-1185">Reference proteome</keyword>
<dbReference type="Proteomes" id="UP001600943">
    <property type="component" value="Unassembled WGS sequence"/>
</dbReference>
<dbReference type="EMBL" id="BAABYW010000001">
    <property type="protein sequence ID" value="GAA6409474.1"/>
    <property type="molecule type" value="Genomic_DNA"/>
</dbReference>
<dbReference type="SUPFAM" id="SSF53822">
    <property type="entry name" value="Periplasmic binding protein-like I"/>
    <property type="match status" value="1"/>
</dbReference>
<comment type="similarity">
    <text evidence="2">Belongs to the bacterial solute-binding protein 2 family.</text>
</comment>
<protein>
    <recommendedName>
        <fullName evidence="4">Periplasmic binding protein domain-containing protein</fullName>
    </recommendedName>
</protein>
<dbReference type="InterPro" id="IPR025997">
    <property type="entry name" value="SBP_2_dom"/>
</dbReference>
<feature type="signal peptide" evidence="3">
    <location>
        <begin position="1"/>
        <end position="20"/>
    </location>
</feature>
<dbReference type="Pfam" id="PF13407">
    <property type="entry name" value="Peripla_BP_4"/>
    <property type="match status" value="1"/>
</dbReference>
<dbReference type="InterPro" id="IPR028082">
    <property type="entry name" value="Peripla_BP_I"/>
</dbReference>
<reference evidence="5 6" key="1">
    <citation type="submission" date="2024-04" db="EMBL/GenBank/DDBJ databases">
        <title>Defined microbial consortia suppress multidrug-resistant proinflammatory Enterobacteriaceae via ecological control.</title>
        <authorList>
            <person name="Furuichi M."/>
            <person name="Kawaguchi T."/>
            <person name="Pust M."/>
            <person name="Yasuma K."/>
            <person name="Plichta D."/>
            <person name="Hasegawa N."/>
            <person name="Ohya T."/>
            <person name="Bhattarai S."/>
            <person name="Sasajima S."/>
            <person name="Aoto Y."/>
            <person name="Tuganbaev T."/>
            <person name="Yaginuma M."/>
            <person name="Ueda M."/>
            <person name="Okahashi N."/>
            <person name="Amafuji K."/>
            <person name="Kiridooshi Y."/>
            <person name="Sugita K."/>
            <person name="Strazar M."/>
            <person name="Skelly A."/>
            <person name="Suda W."/>
            <person name="Hattori M."/>
            <person name="Nakamoto N."/>
            <person name="Caballero S."/>
            <person name="Norman J."/>
            <person name="Olle B."/>
            <person name="Tanoue T."/>
            <person name="Arita M."/>
            <person name="Bucci V."/>
            <person name="Atarashi K."/>
            <person name="Xavier R."/>
            <person name="Honda K."/>
        </authorList>
    </citation>
    <scope>NUCLEOTIDE SEQUENCE [LARGE SCALE GENOMIC DNA]</scope>
    <source>
        <strain evidence="6">k04-0078-D8-1</strain>
    </source>
</reference>
<name>A0ABQ0BDH1_9FIRM</name>
<dbReference type="InterPro" id="IPR050555">
    <property type="entry name" value="Bact_Solute-Bind_Prot2"/>
</dbReference>
<evidence type="ECO:0000256" key="3">
    <source>
        <dbReference type="SAM" id="SignalP"/>
    </source>
</evidence>